<protein>
    <recommendedName>
        <fullName evidence="3">Ubiquitin-like protease family profile domain-containing protein</fullName>
    </recommendedName>
</protein>
<comment type="caution">
    <text evidence="1">The sequence shown here is derived from an EMBL/GenBank/DDBJ whole genome shotgun (WGS) entry which is preliminary data.</text>
</comment>
<gene>
    <name evidence="1" type="ORF">PVL29_003812</name>
</gene>
<sequence length="133" mass="15765">MRISCVRTVVEECAHFFNLNGHEKNLSSFPIERPTWVHVQDNGWDCGVHVINHMRRSDFIPSSSTPSHWDSTLTRHKLTIELLFDDENSEKSRILDKVHNHAKKKKKKKSIEYNQELLVCVHHFWNCSTTHWF</sequence>
<dbReference type="EMBL" id="JARBHA010000003">
    <property type="protein sequence ID" value="KAJ9705883.1"/>
    <property type="molecule type" value="Genomic_DNA"/>
</dbReference>
<organism evidence="1 2">
    <name type="scientific">Vitis rotundifolia</name>
    <name type="common">Muscadine grape</name>
    <dbReference type="NCBI Taxonomy" id="103349"/>
    <lineage>
        <taxon>Eukaryota</taxon>
        <taxon>Viridiplantae</taxon>
        <taxon>Streptophyta</taxon>
        <taxon>Embryophyta</taxon>
        <taxon>Tracheophyta</taxon>
        <taxon>Spermatophyta</taxon>
        <taxon>Magnoliopsida</taxon>
        <taxon>eudicotyledons</taxon>
        <taxon>Gunneridae</taxon>
        <taxon>Pentapetalae</taxon>
        <taxon>rosids</taxon>
        <taxon>Vitales</taxon>
        <taxon>Vitaceae</taxon>
        <taxon>Viteae</taxon>
        <taxon>Vitis</taxon>
    </lineage>
</organism>
<dbReference type="AlphaFoldDB" id="A0AA39AGA7"/>
<reference evidence="1 2" key="1">
    <citation type="journal article" date="2023" name="BMC Biotechnol.">
        <title>Vitis rotundifolia cv Carlos genome sequencing.</title>
        <authorList>
            <person name="Huff M."/>
            <person name="Hulse-Kemp A."/>
            <person name="Scheffler B."/>
            <person name="Youngblood R."/>
            <person name="Simpson S."/>
            <person name="Babiker E."/>
            <person name="Staton M."/>
        </authorList>
    </citation>
    <scope>NUCLEOTIDE SEQUENCE [LARGE SCALE GENOMIC DNA]</scope>
    <source>
        <tissue evidence="1">Leaf</tissue>
    </source>
</reference>
<evidence type="ECO:0008006" key="3">
    <source>
        <dbReference type="Google" id="ProtNLM"/>
    </source>
</evidence>
<proteinExistence type="predicted"/>
<name>A0AA39AGA7_VITRO</name>
<dbReference type="Proteomes" id="UP001168098">
    <property type="component" value="Unassembled WGS sequence"/>
</dbReference>
<evidence type="ECO:0000313" key="1">
    <source>
        <dbReference type="EMBL" id="KAJ9705883.1"/>
    </source>
</evidence>
<accession>A0AA39AGA7</accession>
<dbReference type="InterPro" id="IPR038765">
    <property type="entry name" value="Papain-like_cys_pep_sf"/>
</dbReference>
<dbReference type="SUPFAM" id="SSF54001">
    <property type="entry name" value="Cysteine proteinases"/>
    <property type="match status" value="1"/>
</dbReference>
<evidence type="ECO:0000313" key="2">
    <source>
        <dbReference type="Proteomes" id="UP001168098"/>
    </source>
</evidence>
<keyword evidence="2" id="KW-1185">Reference proteome</keyword>